<dbReference type="GO" id="GO:0016787">
    <property type="term" value="F:hydrolase activity"/>
    <property type="evidence" value="ECO:0007669"/>
    <property type="project" value="UniProtKB-KW"/>
</dbReference>
<comment type="caution">
    <text evidence="4">The sequence shown here is derived from an EMBL/GenBank/DDBJ whole genome shotgun (WGS) entry which is preliminary data.</text>
</comment>
<protein>
    <submittedName>
        <fullName evidence="4">Phospholipase/carboxylesterase</fullName>
    </submittedName>
</protein>
<proteinExistence type="inferred from homology"/>
<feature type="domain" description="Phospholipase/carboxylesterase/thioesterase" evidence="3">
    <location>
        <begin position="25"/>
        <end position="215"/>
    </location>
</feature>
<sequence length="219" mass="23421">MVGVPFPTPDLHIDRDAVLWSAGEKDRAGRPLLVLLHGYGSDEADLFGIAAYLPLEPVIASLRAPIPEGPGFAWFSRFTNVPSDPLAGNADAAARAVLTWLDEQPAAPTGLLGFSQGGAMALQLLRLAPERFDYAVQLSGFVVQGEQEGDAALTRDPVPVFWGRGTMDDTIPAASIDRTAEWLPGHSALDARIYEGLGHGISPLELGDISTFIRARLPR</sequence>
<dbReference type="Pfam" id="PF02230">
    <property type="entry name" value="Abhydrolase_2"/>
    <property type="match status" value="1"/>
</dbReference>
<gene>
    <name evidence="4" type="ORF">N136_04169</name>
</gene>
<dbReference type="PANTHER" id="PTHR10655">
    <property type="entry name" value="LYSOPHOSPHOLIPASE-RELATED"/>
    <property type="match status" value="1"/>
</dbReference>
<evidence type="ECO:0000313" key="5">
    <source>
        <dbReference type="Proteomes" id="UP000016605"/>
    </source>
</evidence>
<evidence type="ECO:0000256" key="2">
    <source>
        <dbReference type="ARBA" id="ARBA00022801"/>
    </source>
</evidence>
<name>U2SW64_LEIAQ</name>
<dbReference type="AlphaFoldDB" id="U2SW64"/>
<dbReference type="InterPro" id="IPR029058">
    <property type="entry name" value="AB_hydrolase_fold"/>
</dbReference>
<comment type="similarity">
    <text evidence="1">Belongs to the AB hydrolase superfamily. AB hydrolase 2 family.</text>
</comment>
<evidence type="ECO:0000259" key="3">
    <source>
        <dbReference type="Pfam" id="PF02230"/>
    </source>
</evidence>
<dbReference type="HOGENOM" id="CLU_049413_5_3_11"/>
<dbReference type="InterPro" id="IPR050565">
    <property type="entry name" value="LYPA1-2/EST-like"/>
</dbReference>
<dbReference type="PANTHER" id="PTHR10655:SF17">
    <property type="entry name" value="LYSOPHOSPHOLIPASE-LIKE PROTEIN 1"/>
    <property type="match status" value="1"/>
</dbReference>
<keyword evidence="2" id="KW-0378">Hydrolase</keyword>
<dbReference type="Proteomes" id="UP000016605">
    <property type="component" value="Unassembled WGS sequence"/>
</dbReference>
<organism evidence="4 5">
    <name type="scientific">Leifsonia aquatica ATCC 14665</name>
    <dbReference type="NCBI Taxonomy" id="1358026"/>
    <lineage>
        <taxon>Bacteria</taxon>
        <taxon>Bacillati</taxon>
        <taxon>Actinomycetota</taxon>
        <taxon>Actinomycetes</taxon>
        <taxon>Micrococcales</taxon>
        <taxon>Microbacteriaceae</taxon>
        <taxon>Leifsonia</taxon>
    </lineage>
</organism>
<accession>U2SW64</accession>
<dbReference type="SUPFAM" id="SSF53474">
    <property type="entry name" value="alpha/beta-Hydrolases"/>
    <property type="match status" value="1"/>
</dbReference>
<reference evidence="4 5" key="1">
    <citation type="submission" date="2013-08" db="EMBL/GenBank/DDBJ databases">
        <authorList>
            <person name="Weinstock G."/>
            <person name="Sodergren E."/>
            <person name="Wylie T."/>
            <person name="Fulton L."/>
            <person name="Fulton R."/>
            <person name="Fronick C."/>
            <person name="O'Laughlin M."/>
            <person name="Godfrey J."/>
            <person name="Miner T."/>
            <person name="Herter B."/>
            <person name="Appelbaum E."/>
            <person name="Cordes M."/>
            <person name="Lek S."/>
            <person name="Wollam A."/>
            <person name="Pepin K.H."/>
            <person name="Palsikar V.B."/>
            <person name="Mitreva M."/>
            <person name="Wilson R.K."/>
        </authorList>
    </citation>
    <scope>NUCLEOTIDE SEQUENCE [LARGE SCALE GENOMIC DNA]</scope>
    <source>
        <strain evidence="4 5">ATCC 14665</strain>
    </source>
</reference>
<evidence type="ECO:0000256" key="1">
    <source>
        <dbReference type="ARBA" id="ARBA00006499"/>
    </source>
</evidence>
<dbReference type="Gene3D" id="3.40.50.1820">
    <property type="entry name" value="alpha/beta hydrolase"/>
    <property type="match status" value="1"/>
</dbReference>
<dbReference type="InterPro" id="IPR003140">
    <property type="entry name" value="PLipase/COase/thioEstase"/>
</dbReference>
<dbReference type="PATRIC" id="fig|1358026.3.peg.3422"/>
<evidence type="ECO:0000313" key="4">
    <source>
        <dbReference type="EMBL" id="ERK69508.1"/>
    </source>
</evidence>
<dbReference type="EMBL" id="AWVQ01000686">
    <property type="protein sequence ID" value="ERK69508.1"/>
    <property type="molecule type" value="Genomic_DNA"/>
</dbReference>